<dbReference type="PANTHER" id="PTHR34199:SF4">
    <property type="entry name" value="ARM REPEAT SUPERFAMILY PROTEIN"/>
    <property type="match status" value="1"/>
</dbReference>
<feature type="domain" description="Mon2/Sec7/BIG1-like HDS" evidence="1">
    <location>
        <begin position="35"/>
        <end position="113"/>
    </location>
</feature>
<gene>
    <name evidence="3" type="ORF">CAPTEDRAFT_201505</name>
</gene>
<dbReference type="Proteomes" id="UP000014760">
    <property type="component" value="Unassembled WGS sequence"/>
</dbReference>
<evidence type="ECO:0000259" key="2">
    <source>
        <dbReference type="Pfam" id="PF16206"/>
    </source>
</evidence>
<dbReference type="EMBL" id="KB302105">
    <property type="protein sequence ID" value="ELU04810.1"/>
    <property type="molecule type" value="Genomic_DNA"/>
</dbReference>
<name>R7UF18_CAPTE</name>
<accession>R7UF18</accession>
<evidence type="ECO:0000259" key="1">
    <source>
        <dbReference type="Pfam" id="PF09324"/>
    </source>
</evidence>
<dbReference type="Pfam" id="PF16206">
    <property type="entry name" value="Mon2_C"/>
    <property type="match status" value="2"/>
</dbReference>
<evidence type="ECO:0000313" key="5">
    <source>
        <dbReference type="Proteomes" id="UP000014760"/>
    </source>
</evidence>
<dbReference type="STRING" id="283909.R7UF18"/>
<dbReference type="OrthoDB" id="294853at2759"/>
<dbReference type="Pfam" id="PF09324">
    <property type="entry name" value="Sec7-like_HDS"/>
    <property type="match status" value="1"/>
</dbReference>
<protein>
    <submittedName>
        <fullName evidence="3 4">Uncharacterized protein</fullName>
    </submittedName>
</protein>
<dbReference type="SUPFAM" id="SSF48371">
    <property type="entry name" value="ARM repeat"/>
    <property type="match status" value="1"/>
</dbReference>
<reference evidence="5" key="1">
    <citation type="submission" date="2012-12" db="EMBL/GenBank/DDBJ databases">
        <authorList>
            <person name="Hellsten U."/>
            <person name="Grimwood J."/>
            <person name="Chapman J.A."/>
            <person name="Shapiro H."/>
            <person name="Aerts A."/>
            <person name="Otillar R.P."/>
            <person name="Terry A.Y."/>
            <person name="Boore J.L."/>
            <person name="Simakov O."/>
            <person name="Marletaz F."/>
            <person name="Cho S.-J."/>
            <person name="Edsinger-Gonzales E."/>
            <person name="Havlak P."/>
            <person name="Kuo D.-H."/>
            <person name="Larsson T."/>
            <person name="Lv J."/>
            <person name="Arendt D."/>
            <person name="Savage R."/>
            <person name="Osoegawa K."/>
            <person name="de Jong P."/>
            <person name="Lindberg D.R."/>
            <person name="Seaver E.C."/>
            <person name="Weisblat D.A."/>
            <person name="Putnam N.H."/>
            <person name="Grigoriev I.V."/>
            <person name="Rokhsar D.S."/>
        </authorList>
    </citation>
    <scope>NUCLEOTIDE SEQUENCE</scope>
    <source>
        <strain evidence="5">I ESC-2004</strain>
    </source>
</reference>
<dbReference type="AlphaFoldDB" id="R7UF18"/>
<dbReference type="EnsemblMetazoa" id="CapteT201505">
    <property type="protein sequence ID" value="CapteP201505"/>
    <property type="gene ID" value="CapteG201505"/>
</dbReference>
<organism evidence="3">
    <name type="scientific">Capitella teleta</name>
    <name type="common">Polychaete worm</name>
    <dbReference type="NCBI Taxonomy" id="283909"/>
    <lineage>
        <taxon>Eukaryota</taxon>
        <taxon>Metazoa</taxon>
        <taxon>Spiralia</taxon>
        <taxon>Lophotrochozoa</taxon>
        <taxon>Annelida</taxon>
        <taxon>Polychaeta</taxon>
        <taxon>Sedentaria</taxon>
        <taxon>Scolecida</taxon>
        <taxon>Capitellidae</taxon>
        <taxon>Capitella</taxon>
    </lineage>
</organism>
<reference evidence="4" key="3">
    <citation type="submission" date="2015-06" db="UniProtKB">
        <authorList>
            <consortium name="EnsemblMetazoa"/>
        </authorList>
    </citation>
    <scope>IDENTIFICATION</scope>
</reference>
<keyword evidence="5" id="KW-1185">Reference proteome</keyword>
<dbReference type="PANTHER" id="PTHR34199">
    <property type="entry name" value="NUMOD3 MOTIF FAMILY PROTEIN, EXPRESSED"/>
    <property type="match status" value="1"/>
</dbReference>
<feature type="domain" description="Mon2 C-terminal" evidence="2">
    <location>
        <begin position="390"/>
        <end position="590"/>
    </location>
</feature>
<dbReference type="OMA" id="QDHCANA"/>
<dbReference type="InterPro" id="IPR015403">
    <property type="entry name" value="Mon2/Sec7/BIG1-like_HDS"/>
</dbReference>
<feature type="domain" description="Mon2 C-terminal" evidence="2">
    <location>
        <begin position="118"/>
        <end position="361"/>
    </location>
</feature>
<evidence type="ECO:0000313" key="3">
    <source>
        <dbReference type="EMBL" id="ELU04810.1"/>
    </source>
</evidence>
<dbReference type="HOGENOM" id="CLU_001169_0_1_1"/>
<dbReference type="InterPro" id="IPR032817">
    <property type="entry name" value="Mon2_C"/>
</dbReference>
<proteinExistence type="predicted"/>
<evidence type="ECO:0000313" key="4">
    <source>
        <dbReference type="EnsemblMetazoa" id="CapteP201505"/>
    </source>
</evidence>
<dbReference type="EMBL" id="AMQN01008072">
    <property type="status" value="NOT_ANNOTATED_CDS"/>
    <property type="molecule type" value="Genomic_DNA"/>
</dbReference>
<reference evidence="3 5" key="2">
    <citation type="journal article" date="2013" name="Nature">
        <title>Insights into bilaterian evolution from three spiralian genomes.</title>
        <authorList>
            <person name="Simakov O."/>
            <person name="Marletaz F."/>
            <person name="Cho S.J."/>
            <person name="Edsinger-Gonzales E."/>
            <person name="Havlak P."/>
            <person name="Hellsten U."/>
            <person name="Kuo D.H."/>
            <person name="Larsson T."/>
            <person name="Lv J."/>
            <person name="Arendt D."/>
            <person name="Savage R."/>
            <person name="Osoegawa K."/>
            <person name="de Jong P."/>
            <person name="Grimwood J."/>
            <person name="Chapman J.A."/>
            <person name="Shapiro H."/>
            <person name="Aerts A."/>
            <person name="Otillar R.P."/>
            <person name="Terry A.Y."/>
            <person name="Boore J.L."/>
            <person name="Grigoriev I.V."/>
            <person name="Lindberg D.R."/>
            <person name="Seaver E.C."/>
            <person name="Weisblat D.A."/>
            <person name="Putnam N.H."/>
            <person name="Rokhsar D.S."/>
        </authorList>
    </citation>
    <scope>NUCLEOTIDE SEQUENCE</scope>
    <source>
        <strain evidence="3 5">I ESC-2004</strain>
    </source>
</reference>
<dbReference type="InterPro" id="IPR016024">
    <property type="entry name" value="ARM-type_fold"/>
</dbReference>
<sequence>MPGCKVCQHPHQGMRSWGAEAVTSLTKAALCHQYDTPLHQQLKLQHLLLGPLQELSSILHPDIRQKQLECILTILHSIGDVLHQGWPTVLSVIGAVTNDQGESLVRIAFQSLQLVVSDFLPIMPCSCLQVCVEVAARFGSQNQELNISLTAIGLLWNISDYFSQNRTSITENLVKESEGSMAALKKCGEHTLPPFDSLWMVLHTELGNLCVDPRPAVRKSAGQTLFTTISAHGSLLEQNTWQTVLWQVLFPLLDRVKQLSSSASGRKDSNGANILMHHSRDTAEKQWAETRVLTLAGVARVFNMKRQVLHTLGDFPRAWALLLEFIESSALSHSAEVSLAALKSFQEILHINKESTEDLDKLFANGKDKKLQAPSEEKINHEGEIPELDNDMTLWSNAWRVWLSIGTAATTPPDSSDSSLYIPSQPFLTALIQSFPALYMHIKSRFVAGDLLKLSSVLQRALSAPVHGDSSPFIMPVGEVLLTPLQESILSAVKVLQQEVMAGSENLPSMYPDVFDQLLNFVDFAVRPPKFGKVEAKSVSAPSASQADWVAMNYVPFAEKVIGMVVDLYKVTAKNPAVVHEHVLKNIVKITSDDIRLSFIA</sequence>